<protein>
    <submittedName>
        <fullName evidence="1">Uncharacterized protein</fullName>
    </submittedName>
</protein>
<dbReference type="Proteomes" id="UP000318878">
    <property type="component" value="Unassembled WGS sequence"/>
</dbReference>
<keyword evidence="2" id="KW-1185">Reference proteome</keyword>
<name>A0A5C5V8Q5_9BACT</name>
<comment type="caution">
    <text evidence="1">The sequence shown here is derived from an EMBL/GenBank/DDBJ whole genome shotgun (WGS) entry which is preliminary data.</text>
</comment>
<organism evidence="1 2">
    <name type="scientific">Blastopirellula retiformator</name>
    <dbReference type="NCBI Taxonomy" id="2527970"/>
    <lineage>
        <taxon>Bacteria</taxon>
        <taxon>Pseudomonadati</taxon>
        <taxon>Planctomycetota</taxon>
        <taxon>Planctomycetia</taxon>
        <taxon>Pirellulales</taxon>
        <taxon>Pirellulaceae</taxon>
        <taxon>Blastopirellula</taxon>
    </lineage>
</organism>
<dbReference type="AlphaFoldDB" id="A0A5C5V8Q5"/>
<gene>
    <name evidence="1" type="ORF">Enr8_16230</name>
</gene>
<sequence length="99" mass="9386">MIGLAGTLGCGSGCGGCFEMGSAGGAIWIGGQVSSGTDPSGIGIRAGVGSSGIGDASFGTLTSAGVWMSCGGEYCTRGANAGRVGTGWNFGRGGIIGWS</sequence>
<reference evidence="1 2" key="1">
    <citation type="submission" date="2019-02" db="EMBL/GenBank/DDBJ databases">
        <title>Deep-cultivation of Planctomycetes and their phenomic and genomic characterization uncovers novel biology.</title>
        <authorList>
            <person name="Wiegand S."/>
            <person name="Jogler M."/>
            <person name="Boedeker C."/>
            <person name="Pinto D."/>
            <person name="Vollmers J."/>
            <person name="Rivas-Marin E."/>
            <person name="Kohn T."/>
            <person name="Peeters S.H."/>
            <person name="Heuer A."/>
            <person name="Rast P."/>
            <person name="Oberbeckmann S."/>
            <person name="Bunk B."/>
            <person name="Jeske O."/>
            <person name="Meyerdierks A."/>
            <person name="Storesund J.E."/>
            <person name="Kallscheuer N."/>
            <person name="Luecker S."/>
            <person name="Lage O.M."/>
            <person name="Pohl T."/>
            <person name="Merkel B.J."/>
            <person name="Hornburger P."/>
            <person name="Mueller R.-W."/>
            <person name="Bruemmer F."/>
            <person name="Labrenz M."/>
            <person name="Spormann A.M."/>
            <person name="Op Den Camp H."/>
            <person name="Overmann J."/>
            <person name="Amann R."/>
            <person name="Jetten M.S.M."/>
            <person name="Mascher T."/>
            <person name="Medema M.H."/>
            <person name="Devos D.P."/>
            <person name="Kaster A.-K."/>
            <person name="Ovreas L."/>
            <person name="Rohde M."/>
            <person name="Galperin M.Y."/>
            <person name="Jogler C."/>
        </authorList>
    </citation>
    <scope>NUCLEOTIDE SEQUENCE [LARGE SCALE GENOMIC DNA]</scope>
    <source>
        <strain evidence="1 2">Enr8</strain>
    </source>
</reference>
<evidence type="ECO:0000313" key="1">
    <source>
        <dbReference type="EMBL" id="TWT34229.1"/>
    </source>
</evidence>
<dbReference type="EMBL" id="SJPF01000002">
    <property type="protein sequence ID" value="TWT34229.1"/>
    <property type="molecule type" value="Genomic_DNA"/>
</dbReference>
<proteinExistence type="predicted"/>
<evidence type="ECO:0000313" key="2">
    <source>
        <dbReference type="Proteomes" id="UP000318878"/>
    </source>
</evidence>
<accession>A0A5C5V8Q5</accession>